<dbReference type="GO" id="GO:0008757">
    <property type="term" value="F:S-adenosylmethionine-dependent methyltransferase activity"/>
    <property type="evidence" value="ECO:0007669"/>
    <property type="project" value="InterPro"/>
</dbReference>
<dbReference type="InterPro" id="IPR015392">
    <property type="entry name" value="TehB/YeaR-like_dom"/>
</dbReference>
<evidence type="ECO:0000313" key="3">
    <source>
        <dbReference type="EMBL" id="USE82412.1"/>
    </source>
</evidence>
<dbReference type="InterPro" id="IPR014710">
    <property type="entry name" value="RmlC-like_jellyroll"/>
</dbReference>
<dbReference type="Gene3D" id="2.60.120.10">
    <property type="entry name" value="Jelly Rolls"/>
    <property type="match status" value="1"/>
</dbReference>
<sequence length="287" mass="33020">MQPLLCYKTLPIWKHDTIPQAFQQAHNTKQGTWAKLNILKGELDFAMLNEQGEILSELHFSPTKQPPLIEPQAWHRIVAFSPDIECQLSFYCQANQLFTQKYQLTPTHSEILAALPHLQGGKALDVGCGSGRNALFLAQHDFEVDAWDVNVQSMQRLEQIITAEQIHQVHTQLRDLNENQQIQDQYDFIYCTVVMMFLQAHTIPPLIAQMQQATKSGGYNLIVCAMDSEDYPVQSDFPFSFKTGELKAYYESWTILKYNENVGELHRTDEQGQRIKQRFATIFAQKI</sequence>
<dbReference type="GO" id="GO:0032259">
    <property type="term" value="P:methylation"/>
    <property type="evidence" value="ECO:0007669"/>
    <property type="project" value="UniProtKB-KW"/>
</dbReference>
<dbReference type="InterPro" id="IPR014431">
    <property type="entry name" value="Tellurite-R_TehB-2"/>
</dbReference>
<dbReference type="GO" id="GO:0005737">
    <property type="term" value="C:cytoplasm"/>
    <property type="evidence" value="ECO:0007669"/>
    <property type="project" value="InterPro"/>
</dbReference>
<dbReference type="Gene3D" id="3.40.50.150">
    <property type="entry name" value="Vaccinia Virus protein VP39"/>
    <property type="match status" value="1"/>
</dbReference>
<dbReference type="GO" id="GO:0046690">
    <property type="term" value="P:response to tellurium ion"/>
    <property type="evidence" value="ECO:0007669"/>
    <property type="project" value="InterPro"/>
</dbReference>
<proteinExistence type="predicted"/>
<dbReference type="Proteomes" id="UP001056716">
    <property type="component" value="Chromosome"/>
</dbReference>
<dbReference type="EMBL" id="CP098732">
    <property type="protein sequence ID" value="USE82412.1"/>
    <property type="molecule type" value="Genomic_DNA"/>
</dbReference>
<reference evidence="3" key="1">
    <citation type="submission" date="2022-06" db="EMBL/GenBank/DDBJ databases">
        <title>Isolation, identification and characterization of iprodione-degrading strains in Lhasa, Tibet.</title>
        <authorList>
            <person name="Pan H."/>
        </authorList>
    </citation>
    <scope>NUCLEOTIDE SEQUENCE</scope>
    <source>
        <strain evidence="3">Y-23</strain>
    </source>
</reference>
<dbReference type="CDD" id="cd02440">
    <property type="entry name" value="AdoMet_MTases"/>
    <property type="match status" value="1"/>
</dbReference>
<dbReference type="NCBIfam" id="NF008405">
    <property type="entry name" value="PRK11207.1"/>
    <property type="match status" value="1"/>
</dbReference>
<dbReference type="EC" id="2.1.1.-" evidence="3"/>
<accession>A0AAE9LPP0</accession>
<dbReference type="InterPro" id="IPR015985">
    <property type="entry name" value="TehB-like_dom"/>
</dbReference>
<dbReference type="Pfam" id="PF09313">
    <property type="entry name" value="TehB-like"/>
    <property type="match status" value="1"/>
</dbReference>
<keyword evidence="4" id="KW-1185">Reference proteome</keyword>
<dbReference type="AlphaFoldDB" id="A0AAE9LPP0"/>
<gene>
    <name evidence="3" type="primary">tehB</name>
    <name evidence="3" type="ORF">M5E07_11405</name>
</gene>
<dbReference type="KEGG" id="atz:M5E07_11405"/>
<protein>
    <submittedName>
        <fullName evidence="3">SAM-dependent methyltransferase TehB</fullName>
        <ecNumber evidence="3">2.1.1.-</ecNumber>
    </submittedName>
</protein>
<dbReference type="RefSeq" id="WP_252219353.1">
    <property type="nucleotide sequence ID" value="NZ_CP098732.1"/>
</dbReference>
<evidence type="ECO:0000313" key="4">
    <source>
        <dbReference type="Proteomes" id="UP001056716"/>
    </source>
</evidence>
<keyword evidence="3" id="KW-0808">Transferase</keyword>
<organism evidence="3 4">
    <name type="scientific">Acinetobacter tibetensis</name>
    <dbReference type="NCBI Taxonomy" id="2943497"/>
    <lineage>
        <taxon>Bacteria</taxon>
        <taxon>Pseudomonadati</taxon>
        <taxon>Pseudomonadota</taxon>
        <taxon>Gammaproteobacteria</taxon>
        <taxon>Moraxellales</taxon>
        <taxon>Moraxellaceae</taxon>
        <taxon>Acinetobacter</taxon>
    </lineage>
</organism>
<feature type="domain" description="Tellurite resistance methyltransferase TehB-like" evidence="1">
    <location>
        <begin position="90"/>
        <end position="282"/>
    </location>
</feature>
<dbReference type="InterPro" id="IPR029063">
    <property type="entry name" value="SAM-dependent_MTases_sf"/>
</dbReference>
<dbReference type="Pfam" id="PF03848">
    <property type="entry name" value="TehB"/>
    <property type="match status" value="1"/>
</dbReference>
<dbReference type="SUPFAM" id="SSF53335">
    <property type="entry name" value="S-adenosyl-L-methionine-dependent methyltransferases"/>
    <property type="match status" value="1"/>
</dbReference>
<evidence type="ECO:0000259" key="1">
    <source>
        <dbReference type="Pfam" id="PF03848"/>
    </source>
</evidence>
<dbReference type="NCBIfam" id="TIGR00477">
    <property type="entry name" value="tehB"/>
    <property type="match status" value="1"/>
</dbReference>
<feature type="domain" description="TehB/YeaR-like" evidence="2">
    <location>
        <begin position="8"/>
        <end position="88"/>
    </location>
</feature>
<dbReference type="NCBIfam" id="NF008992">
    <property type="entry name" value="PRK12335.1"/>
    <property type="match status" value="1"/>
</dbReference>
<dbReference type="InterPro" id="IPR004537">
    <property type="entry name" value="Tellurite-R_MeTrfase_TehB"/>
</dbReference>
<evidence type="ECO:0000259" key="2">
    <source>
        <dbReference type="Pfam" id="PF09313"/>
    </source>
</evidence>
<keyword evidence="3" id="KW-0489">Methyltransferase</keyword>
<dbReference type="SUPFAM" id="SSF51197">
    <property type="entry name" value="Clavaminate synthase-like"/>
    <property type="match status" value="1"/>
</dbReference>
<name>A0AAE9LPP0_9GAMM</name>
<dbReference type="PANTHER" id="PTHR43861">
    <property type="entry name" value="TRANS-ACONITATE 2-METHYLTRANSFERASE-RELATED"/>
    <property type="match status" value="1"/>
</dbReference>
<dbReference type="PIRSF" id="PIRSF005215">
    <property type="entry name" value="TehB"/>
    <property type="match status" value="1"/>
</dbReference>